<dbReference type="OrthoDB" id="8910514at2759"/>
<dbReference type="Pfam" id="PF21787">
    <property type="entry name" value="TNP-like_RNaseH_N"/>
    <property type="match status" value="1"/>
</dbReference>
<dbReference type="AlphaFoldDB" id="A0A3N0YNW3"/>
<gene>
    <name evidence="2" type="ORF">DPX16_18172</name>
</gene>
<reference evidence="2 3" key="1">
    <citation type="submission" date="2018-10" db="EMBL/GenBank/DDBJ databases">
        <title>Genome assembly for a Yunnan-Guizhou Plateau 3E fish, Anabarilius grahami (Regan), and its evolutionary and genetic applications.</title>
        <authorList>
            <person name="Jiang W."/>
        </authorList>
    </citation>
    <scope>NUCLEOTIDE SEQUENCE [LARGE SCALE GENOMIC DNA]</scope>
    <source>
        <strain evidence="2">AG-KIZ</strain>
        <tissue evidence="2">Muscle</tissue>
    </source>
</reference>
<comment type="caution">
    <text evidence="2">The sequence shown here is derived from an EMBL/GenBank/DDBJ whole genome shotgun (WGS) entry which is preliminary data.</text>
</comment>
<protein>
    <submittedName>
        <fullName evidence="2">Transposable element P transposase</fullName>
    </submittedName>
</protein>
<evidence type="ECO:0000313" key="3">
    <source>
        <dbReference type="Proteomes" id="UP000281406"/>
    </source>
</evidence>
<evidence type="ECO:0000313" key="2">
    <source>
        <dbReference type="EMBL" id="ROL47895.1"/>
    </source>
</evidence>
<accession>A0A3N0YNW3</accession>
<name>A0A3N0YNW3_ANAGA</name>
<dbReference type="EMBL" id="RJVU01035218">
    <property type="protein sequence ID" value="ROL47895.1"/>
    <property type="molecule type" value="Genomic_DNA"/>
</dbReference>
<sequence length="252" mass="28099">MGKHYSQKGHKTAFCLLQDIEIPLPDIRTLQRRPQHIKIEPGVLEDVFDMLKLKVDSLSETERECALTLDEMAITPSVELHLGSGKLYGDVTLPGHTGMAMHACVFMLAGTTTRWKQVVAYHYSGNSTNGATYKPIILNIIDKAASIGLHVVNITTDMGSLNRAMWKAFGVDHNKTSVPHPARPDRRLYFMLDVPHLVKNLKSALVCGQMFTIPSDTVEKEKLFFNEVSVGPLKDLVDFQEGMILKIAQSIK</sequence>
<keyword evidence="3" id="KW-1185">Reference proteome</keyword>
<feature type="domain" description="Transposable element P transposase-like RNase H" evidence="1">
    <location>
        <begin position="40"/>
        <end position="170"/>
    </location>
</feature>
<evidence type="ECO:0000259" key="1">
    <source>
        <dbReference type="Pfam" id="PF21787"/>
    </source>
</evidence>
<dbReference type="Proteomes" id="UP000281406">
    <property type="component" value="Unassembled WGS sequence"/>
</dbReference>
<dbReference type="InterPro" id="IPR048365">
    <property type="entry name" value="TNP-like_RNaseH_N"/>
</dbReference>
<proteinExistence type="predicted"/>
<organism evidence="2 3">
    <name type="scientific">Anabarilius grahami</name>
    <name type="common">Kanglang fish</name>
    <name type="synonym">Barilius grahami</name>
    <dbReference type="NCBI Taxonomy" id="495550"/>
    <lineage>
        <taxon>Eukaryota</taxon>
        <taxon>Metazoa</taxon>
        <taxon>Chordata</taxon>
        <taxon>Craniata</taxon>
        <taxon>Vertebrata</taxon>
        <taxon>Euteleostomi</taxon>
        <taxon>Actinopterygii</taxon>
        <taxon>Neopterygii</taxon>
        <taxon>Teleostei</taxon>
        <taxon>Ostariophysi</taxon>
        <taxon>Cypriniformes</taxon>
        <taxon>Xenocyprididae</taxon>
        <taxon>Xenocypridinae</taxon>
        <taxon>Xenocypridinae incertae sedis</taxon>
        <taxon>Anabarilius</taxon>
    </lineage>
</organism>